<comment type="subcellular location">
    <subcellularLocation>
        <location evidence="1">Lysosome membrane</location>
    </subcellularLocation>
</comment>
<dbReference type="OrthoDB" id="19830at2759"/>
<proteinExistence type="inferred from homology"/>
<evidence type="ECO:0000256" key="4">
    <source>
        <dbReference type="ARBA" id="ARBA00023228"/>
    </source>
</evidence>
<dbReference type="EMBL" id="KV012839">
    <property type="protein sequence ID" value="KZV24253.1"/>
    <property type="molecule type" value="Genomic_DNA"/>
</dbReference>
<reference evidence="6 7" key="1">
    <citation type="journal article" date="2015" name="Proc. Natl. Acad. Sci. U.S.A.">
        <title>The resurrection genome of Boea hygrometrica: A blueprint for survival of dehydration.</title>
        <authorList>
            <person name="Xiao L."/>
            <person name="Yang G."/>
            <person name="Zhang L."/>
            <person name="Yang X."/>
            <person name="Zhao S."/>
            <person name="Ji Z."/>
            <person name="Zhou Q."/>
            <person name="Hu M."/>
            <person name="Wang Y."/>
            <person name="Chen M."/>
            <person name="Xu Y."/>
            <person name="Jin H."/>
            <person name="Xiao X."/>
            <person name="Hu G."/>
            <person name="Bao F."/>
            <person name="Hu Y."/>
            <person name="Wan P."/>
            <person name="Li L."/>
            <person name="Deng X."/>
            <person name="Kuang T."/>
            <person name="Xiang C."/>
            <person name="Zhu J.K."/>
            <person name="Oliver M.J."/>
            <person name="He Y."/>
        </authorList>
    </citation>
    <scope>NUCLEOTIDE SEQUENCE [LARGE SCALE GENOMIC DNA]</scope>
    <source>
        <strain evidence="7">cv. XS01</strain>
    </source>
</reference>
<feature type="compositionally biased region" description="Polar residues" evidence="5">
    <location>
        <begin position="199"/>
        <end position="209"/>
    </location>
</feature>
<evidence type="ECO:0000256" key="5">
    <source>
        <dbReference type="SAM" id="MobiDB-lite"/>
    </source>
</evidence>
<keyword evidence="4" id="KW-0458">Lysosome</keyword>
<dbReference type="GO" id="GO:0005765">
    <property type="term" value="C:lysosomal membrane"/>
    <property type="evidence" value="ECO:0007669"/>
    <property type="project" value="UniProtKB-SubCell"/>
</dbReference>
<accession>A0A2Z7AS11</accession>
<keyword evidence="7" id="KW-1185">Reference proteome</keyword>
<sequence>MQEFSTVDGFLEVTEDLADMIKYVANEPSVGLFFVQKHIQNATPNLVNLKNNVVEKSHETVLHTEDLEDCVTMMRSMKECGFPIAEEMIGEIKKSLTIMSHKQPRKGLLSSSGSGFVGRTSSWSPATFGSNSIFPRDSEKNGGYFSGVFKSAKQKVTNLKWPQVESKESRKSEDGNLPSPTSSNPKESHLTVPEAQGEDTLTSQDGNKQLQEEPRLSTSLSHQALLSLYDNFDEFKADREAKLEEWLGGVAGDEEHHKEKK</sequence>
<evidence type="ECO:0000256" key="1">
    <source>
        <dbReference type="ARBA" id="ARBA00004656"/>
    </source>
</evidence>
<evidence type="ECO:0000313" key="6">
    <source>
        <dbReference type="EMBL" id="KZV24253.1"/>
    </source>
</evidence>
<dbReference type="Proteomes" id="UP000250235">
    <property type="component" value="Unassembled WGS sequence"/>
</dbReference>
<dbReference type="PANTHER" id="PTHR21146">
    <property type="entry name" value="MEF2B PROTEIN"/>
    <property type="match status" value="1"/>
</dbReference>
<feature type="compositionally biased region" description="Basic and acidic residues" evidence="5">
    <location>
        <begin position="165"/>
        <end position="174"/>
    </location>
</feature>
<dbReference type="PANTHER" id="PTHR21146:SF0">
    <property type="entry name" value="BLOC-1-RELATED COMPLEX SUBUNIT 8"/>
    <property type="match status" value="1"/>
</dbReference>
<organism evidence="6 7">
    <name type="scientific">Dorcoceras hygrometricum</name>
    <dbReference type="NCBI Taxonomy" id="472368"/>
    <lineage>
        <taxon>Eukaryota</taxon>
        <taxon>Viridiplantae</taxon>
        <taxon>Streptophyta</taxon>
        <taxon>Embryophyta</taxon>
        <taxon>Tracheophyta</taxon>
        <taxon>Spermatophyta</taxon>
        <taxon>Magnoliopsida</taxon>
        <taxon>eudicotyledons</taxon>
        <taxon>Gunneridae</taxon>
        <taxon>Pentapetalae</taxon>
        <taxon>asterids</taxon>
        <taxon>lamiids</taxon>
        <taxon>Lamiales</taxon>
        <taxon>Gesneriaceae</taxon>
        <taxon>Didymocarpoideae</taxon>
        <taxon>Trichosporeae</taxon>
        <taxon>Loxocarpinae</taxon>
        <taxon>Dorcoceras</taxon>
    </lineage>
</organism>
<comment type="similarity">
    <text evidence="2">Belongs to the BORCS8 family.</text>
</comment>
<keyword evidence="3" id="KW-0472">Membrane</keyword>
<dbReference type="InterPro" id="IPR019320">
    <property type="entry name" value="BORCS8"/>
</dbReference>
<evidence type="ECO:0000313" key="7">
    <source>
        <dbReference type="Proteomes" id="UP000250235"/>
    </source>
</evidence>
<protein>
    <submittedName>
        <fullName evidence="6">Uncharacterized protein</fullName>
    </submittedName>
</protein>
<evidence type="ECO:0000256" key="2">
    <source>
        <dbReference type="ARBA" id="ARBA00010463"/>
    </source>
</evidence>
<dbReference type="Pfam" id="PF10167">
    <property type="entry name" value="BORCS8"/>
    <property type="match status" value="1"/>
</dbReference>
<dbReference type="AlphaFoldDB" id="A0A2Z7AS11"/>
<feature type="region of interest" description="Disordered" evidence="5">
    <location>
        <begin position="160"/>
        <end position="219"/>
    </location>
</feature>
<gene>
    <name evidence="6" type="ORF">F511_01735</name>
</gene>
<name>A0A2Z7AS11_9LAMI</name>
<evidence type="ECO:0000256" key="3">
    <source>
        <dbReference type="ARBA" id="ARBA00023136"/>
    </source>
</evidence>